<sequence>MSSPGRKAPHTGRPLMVRKTRLALVVVLGVGVVALSAATLGEMMPGRDGAPAGAEIKNPDGRTVGSLRVEDAGNGKSKITVAVKGLPAGYHGFHVHAKGVCDPQSKDPATGSPFFSAGGHFDLGSHPHDDHTGDLPNLLVGADGTGTATVVTDRFRVAQLFDGDGSSIMIHALADNHANIPDRYRNAAGEEGPDAETLKAGDSGGRIACGVITGS</sequence>
<comment type="cofactor">
    <cofactor evidence="3">
        <name>Zn(2+)</name>
        <dbReference type="ChEBI" id="CHEBI:29105"/>
    </cofactor>
    <text evidence="3">Binds 1 zinc ion per subunit.</text>
</comment>
<gene>
    <name evidence="5" type="ORF">C1J01_09170</name>
</gene>
<evidence type="ECO:0000256" key="2">
    <source>
        <dbReference type="ARBA" id="ARBA00024900"/>
    </source>
</evidence>
<dbReference type="EC" id="1.15.1.1" evidence="3"/>
<dbReference type="Proteomes" id="UP000249304">
    <property type="component" value="Unassembled WGS sequence"/>
</dbReference>
<keyword evidence="6" id="KW-1185">Reference proteome</keyword>
<comment type="cofactor">
    <cofactor evidence="3">
        <name>Cu cation</name>
        <dbReference type="ChEBI" id="CHEBI:23378"/>
    </cofactor>
    <text evidence="3">Binds 1 copper ion per subunit.</text>
</comment>
<comment type="caution">
    <text evidence="5">The sequence shown here is derived from an EMBL/GenBank/DDBJ whole genome shotgun (WGS) entry which is preliminary data.</text>
</comment>
<comment type="function">
    <text evidence="2">Destroys radicals which are normally produced within the cells and which are toxic to biological systems. May play a role in favoring mycobacterial survival in phagocytes.</text>
</comment>
<dbReference type="GO" id="GO:0004784">
    <property type="term" value="F:superoxide dismutase activity"/>
    <property type="evidence" value="ECO:0007669"/>
    <property type="project" value="UniProtKB-EC"/>
</dbReference>
<evidence type="ECO:0000256" key="1">
    <source>
        <dbReference type="ARBA" id="ARBA00010457"/>
    </source>
</evidence>
<evidence type="ECO:0000256" key="3">
    <source>
        <dbReference type="RuleBase" id="RU000393"/>
    </source>
</evidence>
<keyword evidence="3" id="KW-0186">Copper</keyword>
<accession>A0A2W2G0S8</accession>
<dbReference type="PANTHER" id="PTHR10003">
    <property type="entry name" value="SUPEROXIDE DISMUTASE CU-ZN -RELATED"/>
    <property type="match status" value="1"/>
</dbReference>
<comment type="similarity">
    <text evidence="1 3">Belongs to the Cu-Zn superoxide dismutase family.</text>
</comment>
<dbReference type="SUPFAM" id="SSF49329">
    <property type="entry name" value="Cu,Zn superoxide dismutase-like"/>
    <property type="match status" value="1"/>
</dbReference>
<organism evidence="5 6">
    <name type="scientific">Nonomuraea aridisoli</name>
    <dbReference type="NCBI Taxonomy" id="2070368"/>
    <lineage>
        <taxon>Bacteria</taxon>
        <taxon>Bacillati</taxon>
        <taxon>Actinomycetota</taxon>
        <taxon>Actinomycetes</taxon>
        <taxon>Streptosporangiales</taxon>
        <taxon>Streptosporangiaceae</taxon>
        <taxon>Nonomuraea</taxon>
    </lineage>
</organism>
<evidence type="ECO:0000313" key="6">
    <source>
        <dbReference type="Proteomes" id="UP000249304"/>
    </source>
</evidence>
<dbReference type="AlphaFoldDB" id="A0A2W2G0S8"/>
<keyword evidence="3" id="KW-0479">Metal-binding</keyword>
<evidence type="ECO:0000313" key="5">
    <source>
        <dbReference type="EMBL" id="PZG20504.1"/>
    </source>
</evidence>
<dbReference type="InterPro" id="IPR024134">
    <property type="entry name" value="SOD_Cu/Zn_/chaperone"/>
</dbReference>
<dbReference type="EMBL" id="POUD01000025">
    <property type="protein sequence ID" value="PZG20504.1"/>
    <property type="molecule type" value="Genomic_DNA"/>
</dbReference>
<dbReference type="GO" id="GO:0005507">
    <property type="term" value="F:copper ion binding"/>
    <property type="evidence" value="ECO:0007669"/>
    <property type="project" value="InterPro"/>
</dbReference>
<evidence type="ECO:0000259" key="4">
    <source>
        <dbReference type="Pfam" id="PF00080"/>
    </source>
</evidence>
<dbReference type="PROSITE" id="PS00332">
    <property type="entry name" value="SOD_CU_ZN_2"/>
    <property type="match status" value="1"/>
</dbReference>
<dbReference type="InterPro" id="IPR018152">
    <property type="entry name" value="SOD_Cu/Zn_BS"/>
</dbReference>
<dbReference type="Pfam" id="PF00080">
    <property type="entry name" value="Sod_Cu"/>
    <property type="match status" value="1"/>
</dbReference>
<reference evidence="5 6" key="1">
    <citation type="submission" date="2018-01" db="EMBL/GenBank/DDBJ databases">
        <title>Draft genome sequence of Nonomuraea sp. KC333.</title>
        <authorList>
            <person name="Sahin N."/>
            <person name="Saygin H."/>
            <person name="Ay H."/>
        </authorList>
    </citation>
    <scope>NUCLEOTIDE SEQUENCE [LARGE SCALE GENOMIC DNA]</scope>
    <source>
        <strain evidence="5 6">KC333</strain>
    </source>
</reference>
<comment type="catalytic activity">
    <reaction evidence="3">
        <text>2 superoxide + 2 H(+) = H2O2 + O2</text>
        <dbReference type="Rhea" id="RHEA:20696"/>
        <dbReference type="ChEBI" id="CHEBI:15378"/>
        <dbReference type="ChEBI" id="CHEBI:15379"/>
        <dbReference type="ChEBI" id="CHEBI:16240"/>
        <dbReference type="ChEBI" id="CHEBI:18421"/>
        <dbReference type="EC" id="1.15.1.1"/>
    </reaction>
</comment>
<dbReference type="InterPro" id="IPR001424">
    <property type="entry name" value="SOD_Cu_Zn_dom"/>
</dbReference>
<dbReference type="InterPro" id="IPR036423">
    <property type="entry name" value="SOD-like_Cu/Zn_dom_sf"/>
</dbReference>
<keyword evidence="3" id="KW-0862">Zinc</keyword>
<dbReference type="Gene3D" id="2.60.40.200">
    <property type="entry name" value="Superoxide dismutase, copper/zinc binding domain"/>
    <property type="match status" value="1"/>
</dbReference>
<feature type="domain" description="Superoxide dismutase copper/zinc binding" evidence="4">
    <location>
        <begin position="65"/>
        <end position="212"/>
    </location>
</feature>
<protein>
    <recommendedName>
        <fullName evidence="3">Superoxide dismutase [Cu-Zn]</fullName>
        <ecNumber evidence="3">1.15.1.1</ecNumber>
    </recommendedName>
</protein>
<proteinExistence type="inferred from homology"/>
<dbReference type="OrthoDB" id="9792957at2"/>
<name>A0A2W2G0S8_9ACTN</name>
<keyword evidence="3" id="KW-0560">Oxidoreductase</keyword>